<dbReference type="Proteomes" id="UP001205919">
    <property type="component" value="Unassembled WGS sequence"/>
</dbReference>
<evidence type="ECO:0000256" key="3">
    <source>
        <dbReference type="ARBA" id="ARBA00022490"/>
    </source>
</evidence>
<dbReference type="InterPro" id="IPR020568">
    <property type="entry name" value="Ribosomal_Su5_D2-typ_SF"/>
</dbReference>
<dbReference type="GO" id="GO:0016887">
    <property type="term" value="F:ATP hydrolysis activity"/>
    <property type="evidence" value="ECO:0007669"/>
    <property type="project" value="InterPro"/>
</dbReference>
<feature type="region of interest" description="A; substrate-binding" evidence="10">
    <location>
        <begin position="1"/>
        <end position="341"/>
    </location>
</feature>
<dbReference type="InterPro" id="IPR037196">
    <property type="entry name" value="HSP90_C"/>
</dbReference>
<evidence type="ECO:0000256" key="6">
    <source>
        <dbReference type="ARBA" id="ARBA00023016"/>
    </source>
</evidence>
<dbReference type="HAMAP" id="MF_00505">
    <property type="entry name" value="HSP90"/>
    <property type="match status" value="1"/>
</dbReference>
<keyword evidence="13" id="KW-1185">Reference proteome</keyword>
<keyword evidence="5 10" id="KW-0067">ATP-binding</keyword>
<comment type="caution">
    <text evidence="12">The sequence shown here is derived from an EMBL/GenBank/DDBJ whole genome shotgun (WGS) entry which is preliminary data.</text>
</comment>
<evidence type="ECO:0000256" key="2">
    <source>
        <dbReference type="ARBA" id="ARBA00008239"/>
    </source>
</evidence>
<feature type="binding site" evidence="11">
    <location>
        <position position="341"/>
    </location>
    <ligand>
        <name>ATP</name>
        <dbReference type="ChEBI" id="CHEBI:30616"/>
    </ligand>
</feature>
<reference evidence="12 13" key="1">
    <citation type="submission" date="2022-06" db="EMBL/GenBank/DDBJ databases">
        <title>Isolation of gut microbiota from human fecal samples.</title>
        <authorList>
            <person name="Pamer E.G."/>
            <person name="Barat B."/>
            <person name="Waligurski E."/>
            <person name="Medina S."/>
            <person name="Paddock L."/>
            <person name="Mostad J."/>
        </authorList>
    </citation>
    <scope>NUCLEOTIDE SEQUENCE [LARGE SCALE GENOMIC DNA]</scope>
    <source>
        <strain evidence="12 13">DFI.9.90</strain>
    </source>
</reference>
<dbReference type="Gene3D" id="3.30.565.10">
    <property type="entry name" value="Histidine kinase-like ATPase, C-terminal domain"/>
    <property type="match status" value="1"/>
</dbReference>
<dbReference type="CDD" id="cd16927">
    <property type="entry name" value="HATPase_Hsp90-like"/>
    <property type="match status" value="1"/>
</dbReference>
<feature type="binding site" evidence="11">
    <location>
        <position position="36"/>
    </location>
    <ligand>
        <name>ATP</name>
        <dbReference type="ChEBI" id="CHEBI:30616"/>
    </ligand>
</feature>
<dbReference type="GO" id="GO:0005524">
    <property type="term" value="F:ATP binding"/>
    <property type="evidence" value="ECO:0007669"/>
    <property type="project" value="UniProtKB-UniRule"/>
</dbReference>
<name>A0AAW5K5H6_9BACT</name>
<dbReference type="RefSeq" id="WP_008711340.1">
    <property type="nucleotide sequence ID" value="NZ_CABKQM010000008.1"/>
</dbReference>
<dbReference type="GO" id="GO:0140662">
    <property type="term" value="F:ATP-dependent protein folding chaperone"/>
    <property type="evidence" value="ECO:0007669"/>
    <property type="project" value="InterPro"/>
</dbReference>
<evidence type="ECO:0000256" key="11">
    <source>
        <dbReference type="PIRSR" id="PIRSR002583-1"/>
    </source>
</evidence>
<accession>A0AAW5K5H6</accession>
<dbReference type="PRINTS" id="PR00775">
    <property type="entry name" value="HEATSHOCK90"/>
</dbReference>
<feature type="region of interest" description="C" evidence="10">
    <location>
        <begin position="551"/>
        <end position="624"/>
    </location>
</feature>
<keyword evidence="6 10" id="KW-0346">Stress response</keyword>
<evidence type="ECO:0000256" key="4">
    <source>
        <dbReference type="ARBA" id="ARBA00022741"/>
    </source>
</evidence>
<dbReference type="Gene3D" id="3.30.230.80">
    <property type="match status" value="1"/>
</dbReference>
<sequence length="624" mass="71267">MAEKMEFQSEAKQVLELMINSVYSNPDIFVRELISNASDAIDKLRIESLSRTELAEYAKNGRIDITIDKKAGTLTFSDNGIGMDRDELVSYLGTIARSGTGEFIRAMQEAKNGINSDLIGQFGVGFYSSFIAADKVTVETLKAGGSESWKWESTGDGTYTIDRGSRTTQGSAITLHMKKEEKKDDEHDIAKDYLSEWTLRGIIKEYSDFVTYPIYLNDTEKEKKDDEKEEPVNSMKALWTRPQKEISDEEFNDFYRHISHDWENPLEHIYYKAEGTSEFRALLFIPSRPPMDLFYQDGKHGVQLYIRRVFIMNDCKDLIPEYMRFIKGVVDSEDLSLNVSREMLQQDRQTAQIKSSLVKKILDTLRKMQKEQPDSYNKFWQTFGVVLKEGIISDLRHREEIMKLCLFDLSEGDKTTIEDYLVNMPAGQDKIYYLAGSSLKNLKNSPKLEAFRKKGIKVLLLGDPVDEIWVNHARKFDKYDFISAAAEDLMLPEGGKEEKKDSEIEKVGLVKKLKEALGSLVEDVKVSDRLVDSPVCFVQKGEEISPQMRNLFRSMGQEVPEEKRVMEINPDNALIKKIADESEKPDFNAEDWSNLLMGLASIADGEPVADGQKFTNLVSKLLER</sequence>
<dbReference type="Pfam" id="PF00183">
    <property type="entry name" value="HSP90"/>
    <property type="match status" value="1"/>
</dbReference>
<dbReference type="SUPFAM" id="SSF54211">
    <property type="entry name" value="Ribosomal protein S5 domain 2-like"/>
    <property type="match status" value="1"/>
</dbReference>
<evidence type="ECO:0000313" key="13">
    <source>
        <dbReference type="Proteomes" id="UP001205919"/>
    </source>
</evidence>
<dbReference type="Gene3D" id="1.20.120.790">
    <property type="entry name" value="Heat shock protein 90, C-terminal domain"/>
    <property type="match status" value="1"/>
</dbReference>
<evidence type="ECO:0000256" key="7">
    <source>
        <dbReference type="ARBA" id="ARBA00023186"/>
    </source>
</evidence>
<protein>
    <recommendedName>
        <fullName evidence="9 10">Chaperone protein HtpG</fullName>
    </recommendedName>
    <alternativeName>
        <fullName evidence="10">Heat shock protein HtpG</fullName>
    </alternativeName>
    <alternativeName>
        <fullName evidence="10">High temperature protein G</fullName>
    </alternativeName>
</protein>
<evidence type="ECO:0000256" key="10">
    <source>
        <dbReference type="HAMAP-Rule" id="MF_00505"/>
    </source>
</evidence>
<dbReference type="Pfam" id="PF13589">
    <property type="entry name" value="HATPase_c_3"/>
    <property type="match status" value="1"/>
</dbReference>
<comment type="caution">
    <text evidence="10">Lacks conserved residue(s) required for the propagation of feature annotation.</text>
</comment>
<dbReference type="Gene3D" id="3.40.50.11260">
    <property type="match status" value="1"/>
</dbReference>
<dbReference type="InterPro" id="IPR020575">
    <property type="entry name" value="Hsp90_N"/>
</dbReference>
<feature type="binding site" evidence="11">
    <location>
        <position position="32"/>
    </location>
    <ligand>
        <name>ATP</name>
        <dbReference type="ChEBI" id="CHEBI:30616"/>
    </ligand>
</feature>
<dbReference type="InterPro" id="IPR036890">
    <property type="entry name" value="HATPase_C_sf"/>
</dbReference>
<keyword evidence="3 10" id="KW-0963">Cytoplasm</keyword>
<comment type="similarity">
    <text evidence="2 10">Belongs to the heat shock protein 90 family.</text>
</comment>
<organism evidence="12 13">
    <name type="scientific">Cloacibacillus evryensis</name>
    <dbReference type="NCBI Taxonomy" id="508460"/>
    <lineage>
        <taxon>Bacteria</taxon>
        <taxon>Thermotogati</taxon>
        <taxon>Synergistota</taxon>
        <taxon>Synergistia</taxon>
        <taxon>Synergistales</taxon>
        <taxon>Synergistaceae</taxon>
        <taxon>Cloacibacillus</taxon>
    </lineage>
</organism>
<keyword evidence="7 10" id="KW-0143">Chaperone</keyword>
<dbReference type="SUPFAM" id="SSF55874">
    <property type="entry name" value="ATPase domain of HSP90 chaperone/DNA topoisomerase II/histidine kinase"/>
    <property type="match status" value="1"/>
</dbReference>
<feature type="binding site" evidence="11">
    <location>
        <begin position="121"/>
        <end position="126"/>
    </location>
    <ligand>
        <name>ATP</name>
        <dbReference type="ChEBI" id="CHEBI:30616"/>
    </ligand>
</feature>
<comment type="subcellular location">
    <subcellularLocation>
        <location evidence="1 10">Cytoplasm</location>
    </subcellularLocation>
</comment>
<proteinExistence type="inferred from homology"/>
<dbReference type="FunFam" id="3.30.565.10:FF:000009">
    <property type="entry name" value="Molecular chaperone HtpG"/>
    <property type="match status" value="1"/>
</dbReference>
<evidence type="ECO:0000256" key="9">
    <source>
        <dbReference type="ARBA" id="ARBA00070675"/>
    </source>
</evidence>
<dbReference type="PANTHER" id="PTHR11528">
    <property type="entry name" value="HEAT SHOCK PROTEIN 90 FAMILY MEMBER"/>
    <property type="match status" value="1"/>
</dbReference>
<dbReference type="InterPro" id="IPR001404">
    <property type="entry name" value="Hsp90_fam"/>
</dbReference>
<gene>
    <name evidence="10 12" type="primary">htpG</name>
    <name evidence="12" type="ORF">NE630_05935</name>
</gene>
<dbReference type="NCBIfam" id="NF003555">
    <property type="entry name" value="PRK05218.1"/>
    <property type="match status" value="1"/>
</dbReference>
<evidence type="ECO:0000256" key="1">
    <source>
        <dbReference type="ARBA" id="ARBA00004496"/>
    </source>
</evidence>
<evidence type="ECO:0000256" key="5">
    <source>
        <dbReference type="ARBA" id="ARBA00022840"/>
    </source>
</evidence>
<dbReference type="PIRSF" id="PIRSF002583">
    <property type="entry name" value="Hsp90"/>
    <property type="match status" value="1"/>
</dbReference>
<dbReference type="EMBL" id="JANFYT010000010">
    <property type="protein sequence ID" value="MCQ4813968.1"/>
    <property type="molecule type" value="Genomic_DNA"/>
</dbReference>
<dbReference type="GeneID" id="95756056"/>
<evidence type="ECO:0000313" key="12">
    <source>
        <dbReference type="EMBL" id="MCQ4813968.1"/>
    </source>
</evidence>
<dbReference type="GO" id="GO:0051082">
    <property type="term" value="F:unfolded protein binding"/>
    <property type="evidence" value="ECO:0007669"/>
    <property type="project" value="UniProtKB-UniRule"/>
</dbReference>
<comment type="function">
    <text evidence="8 10">Molecular chaperone. Has ATPase activity.</text>
</comment>
<feature type="binding site" evidence="11">
    <location>
        <position position="78"/>
    </location>
    <ligand>
        <name>ATP</name>
        <dbReference type="ChEBI" id="CHEBI:30616"/>
    </ligand>
</feature>
<comment type="subunit">
    <text evidence="10">Homodimer.</text>
</comment>
<dbReference type="GO" id="GO:0005737">
    <property type="term" value="C:cytoplasm"/>
    <property type="evidence" value="ECO:0007669"/>
    <property type="project" value="UniProtKB-SubCell"/>
</dbReference>
<feature type="binding site" evidence="11">
    <location>
        <begin position="98"/>
        <end position="99"/>
    </location>
    <ligand>
        <name>ATP</name>
        <dbReference type="ChEBI" id="CHEBI:30616"/>
    </ligand>
</feature>
<feature type="binding site" evidence="11">
    <location>
        <position position="83"/>
    </location>
    <ligand>
        <name>ATP</name>
        <dbReference type="ChEBI" id="CHEBI:30616"/>
    </ligand>
</feature>
<dbReference type="AlphaFoldDB" id="A0AAW5K5H6"/>
<dbReference type="SUPFAM" id="SSF110942">
    <property type="entry name" value="HSP90 C-terminal domain"/>
    <property type="match status" value="1"/>
</dbReference>
<keyword evidence="4 10" id="KW-0547">Nucleotide-binding</keyword>
<evidence type="ECO:0000256" key="8">
    <source>
        <dbReference type="ARBA" id="ARBA00058590"/>
    </source>
</evidence>
<dbReference type="FunFam" id="3.30.230.80:FF:000002">
    <property type="entry name" value="Molecular chaperone HtpG"/>
    <property type="match status" value="1"/>
</dbReference>